<keyword evidence="4 8" id="KW-0479">Metal-binding</keyword>
<dbReference type="Pfam" id="PF01979">
    <property type="entry name" value="Amidohydro_1"/>
    <property type="match status" value="1"/>
</dbReference>
<name>A0ABZ0I8S1_9GAMM</name>
<dbReference type="CDD" id="cd01303">
    <property type="entry name" value="GDEase"/>
    <property type="match status" value="1"/>
</dbReference>
<evidence type="ECO:0000256" key="5">
    <source>
        <dbReference type="ARBA" id="ARBA00022801"/>
    </source>
</evidence>
<dbReference type="SUPFAM" id="SSF51556">
    <property type="entry name" value="Metallo-dependent hydrolases"/>
    <property type="match status" value="1"/>
</dbReference>
<evidence type="ECO:0000256" key="1">
    <source>
        <dbReference type="ARBA" id="ARBA00004984"/>
    </source>
</evidence>
<proteinExistence type="inferred from homology"/>
<reference evidence="10 11" key="1">
    <citation type="submission" date="2023-10" db="EMBL/GenBank/DDBJ databases">
        <title>Two novel species belonging to the OM43/NOR5 clade.</title>
        <authorList>
            <person name="Park M."/>
        </authorList>
    </citation>
    <scope>NUCLEOTIDE SEQUENCE [LARGE SCALE GENOMIC DNA]</scope>
    <source>
        <strain evidence="10 11">IMCC45268</strain>
    </source>
</reference>
<dbReference type="GO" id="GO:0008892">
    <property type="term" value="F:guanine deaminase activity"/>
    <property type="evidence" value="ECO:0007669"/>
    <property type="project" value="UniProtKB-EC"/>
</dbReference>
<gene>
    <name evidence="10" type="primary">guaD</name>
    <name evidence="10" type="ORF">R0137_11755</name>
</gene>
<evidence type="ECO:0000256" key="7">
    <source>
        <dbReference type="NCBIfam" id="TIGR02967"/>
    </source>
</evidence>
<evidence type="ECO:0000259" key="9">
    <source>
        <dbReference type="Pfam" id="PF01979"/>
    </source>
</evidence>
<feature type="domain" description="Amidohydrolase-related" evidence="9">
    <location>
        <begin position="82"/>
        <end position="441"/>
    </location>
</feature>
<dbReference type="InterPro" id="IPR006680">
    <property type="entry name" value="Amidohydro-rel"/>
</dbReference>
<comment type="pathway">
    <text evidence="1 8">Purine metabolism; guanine degradation; xanthine from guanine: step 1/1.</text>
</comment>
<dbReference type="PANTHER" id="PTHR11271:SF6">
    <property type="entry name" value="GUANINE DEAMINASE"/>
    <property type="match status" value="1"/>
</dbReference>
<dbReference type="InterPro" id="IPR051607">
    <property type="entry name" value="Metallo-dep_hydrolases"/>
</dbReference>
<accession>A0ABZ0I8S1</accession>
<keyword evidence="11" id="KW-1185">Reference proteome</keyword>
<comment type="similarity">
    <text evidence="2 8">Belongs to the metallo-dependent hydrolases superfamily. ATZ/TRZ family.</text>
</comment>
<dbReference type="EMBL" id="CP136865">
    <property type="protein sequence ID" value="WOJ95917.1"/>
    <property type="molecule type" value="Genomic_DNA"/>
</dbReference>
<comment type="catalytic activity">
    <reaction evidence="8">
        <text>guanine + H2O + H(+) = xanthine + NH4(+)</text>
        <dbReference type="Rhea" id="RHEA:14665"/>
        <dbReference type="ChEBI" id="CHEBI:15377"/>
        <dbReference type="ChEBI" id="CHEBI:15378"/>
        <dbReference type="ChEBI" id="CHEBI:16235"/>
        <dbReference type="ChEBI" id="CHEBI:17712"/>
        <dbReference type="ChEBI" id="CHEBI:28938"/>
        <dbReference type="EC" id="3.5.4.3"/>
    </reaction>
</comment>
<keyword evidence="6 8" id="KW-0862">Zinc</keyword>
<dbReference type="Proteomes" id="UP001626549">
    <property type="component" value="Chromosome"/>
</dbReference>
<dbReference type="InterPro" id="IPR014311">
    <property type="entry name" value="Guanine_deaminase"/>
</dbReference>
<dbReference type="SUPFAM" id="SSF51338">
    <property type="entry name" value="Composite domain of metallo-dependent hydrolases"/>
    <property type="match status" value="1"/>
</dbReference>
<evidence type="ECO:0000313" key="11">
    <source>
        <dbReference type="Proteomes" id="UP001626549"/>
    </source>
</evidence>
<keyword evidence="5 8" id="KW-0378">Hydrolase</keyword>
<comment type="function">
    <text evidence="8">Catalyzes the hydrolytic deamination of guanine, producing xanthine and ammonia.</text>
</comment>
<evidence type="ECO:0000256" key="3">
    <source>
        <dbReference type="ARBA" id="ARBA00012781"/>
    </source>
</evidence>
<protein>
    <recommendedName>
        <fullName evidence="3 7">Guanine deaminase</fullName>
        <shortName evidence="8">Guanase</shortName>
        <ecNumber evidence="3 7">3.5.4.3</ecNumber>
    </recommendedName>
    <alternativeName>
        <fullName evidence="8">Guanine aminohydrolase</fullName>
    </alternativeName>
</protein>
<evidence type="ECO:0000256" key="6">
    <source>
        <dbReference type="ARBA" id="ARBA00022833"/>
    </source>
</evidence>
<evidence type="ECO:0000313" key="10">
    <source>
        <dbReference type="EMBL" id="WOJ95917.1"/>
    </source>
</evidence>
<dbReference type="PANTHER" id="PTHR11271">
    <property type="entry name" value="GUANINE DEAMINASE"/>
    <property type="match status" value="1"/>
</dbReference>
<sequence>MSRVLHRGQILHFLDDPSTGEVENLGGSERNGSNEVNGSYAFFADGGLLVDDGCVIAIGEASQLLSSLPDDTVIKEHADALLVPGFIDTHIHYPQLDIIGAHGEQLLEWLDKYVFPTEAQFGDFHHAQRVAKRFLTELLRNGTTTALVFGTVHPESVDAFFTEAESLNLRMIAGKVMMDRNAPDFLTDTAESSYSESKQLIEQWHNRGRLRYAVTPRFAPTSTPEQLKAAGKLLREHPDVYLHTHMSENLNEIAWVEELFPHLDHYLHSYDDAGLLGRRSVFAHCVHLSETEWQRMAETQSNIAFCPTSNLFLGSGLFPLSKAESCGVHVGLGTDIGAGTSFSLLETMDEAYKIQQLQGHSLTPFKSFYLATLGGARTLDLEDKLGNFLPGKEADFLVLDLAATPLIKDRIARCKDLFETLFVLSTLGDDRCVRETWIMGKCMYQRDAGENRVFDTHKTKSTTS</sequence>
<dbReference type="RefSeq" id="WP_407326609.1">
    <property type="nucleotide sequence ID" value="NZ_CP136865.1"/>
</dbReference>
<evidence type="ECO:0000256" key="4">
    <source>
        <dbReference type="ARBA" id="ARBA00022723"/>
    </source>
</evidence>
<dbReference type="NCBIfam" id="NF006679">
    <property type="entry name" value="PRK09228.1"/>
    <property type="match status" value="1"/>
</dbReference>
<comment type="cofactor">
    <cofactor evidence="8">
        <name>Zn(2+)</name>
        <dbReference type="ChEBI" id="CHEBI:29105"/>
    </cofactor>
    <text evidence="8">Binds 1 zinc ion per subunit.</text>
</comment>
<dbReference type="InterPro" id="IPR032466">
    <property type="entry name" value="Metal_Hydrolase"/>
</dbReference>
<evidence type="ECO:0000256" key="8">
    <source>
        <dbReference type="RuleBase" id="RU366009"/>
    </source>
</evidence>
<evidence type="ECO:0000256" key="2">
    <source>
        <dbReference type="ARBA" id="ARBA00006745"/>
    </source>
</evidence>
<dbReference type="NCBIfam" id="TIGR02967">
    <property type="entry name" value="guan_deamin"/>
    <property type="match status" value="1"/>
</dbReference>
<dbReference type="Gene3D" id="2.30.40.10">
    <property type="entry name" value="Urease, subunit C, domain 1"/>
    <property type="match status" value="1"/>
</dbReference>
<dbReference type="EC" id="3.5.4.3" evidence="3 7"/>
<dbReference type="InterPro" id="IPR011059">
    <property type="entry name" value="Metal-dep_hydrolase_composite"/>
</dbReference>
<dbReference type="Gene3D" id="3.20.20.140">
    <property type="entry name" value="Metal-dependent hydrolases"/>
    <property type="match status" value="1"/>
</dbReference>
<organism evidence="10 11">
    <name type="scientific">Congregibacter brevis</name>
    <dbReference type="NCBI Taxonomy" id="3081201"/>
    <lineage>
        <taxon>Bacteria</taxon>
        <taxon>Pseudomonadati</taxon>
        <taxon>Pseudomonadota</taxon>
        <taxon>Gammaproteobacteria</taxon>
        <taxon>Cellvibrionales</taxon>
        <taxon>Halieaceae</taxon>
        <taxon>Congregibacter</taxon>
    </lineage>
</organism>